<evidence type="ECO:0000313" key="1">
    <source>
        <dbReference type="EMBL" id="MBC3766283.1"/>
    </source>
</evidence>
<reference evidence="1" key="1">
    <citation type="journal article" date="2018" name="Int. J. Syst. Evol. Microbiol.">
        <title>Neptunicella marina gen. nov., sp. nov., isolated from surface seawater.</title>
        <authorList>
            <person name="Liu X."/>
            <person name="Lai Q."/>
            <person name="Du Y."/>
            <person name="Zhang X."/>
            <person name="Liu Z."/>
            <person name="Sun F."/>
            <person name="Shao Z."/>
        </authorList>
    </citation>
    <scope>NUCLEOTIDE SEQUENCE</scope>
    <source>
        <strain evidence="1">S27-2</strain>
    </source>
</reference>
<dbReference type="Proteomes" id="UP000601768">
    <property type="component" value="Unassembled WGS sequence"/>
</dbReference>
<dbReference type="RefSeq" id="WP_186506813.1">
    <property type="nucleotide sequence ID" value="NZ_JACNEP010000007.1"/>
</dbReference>
<reference evidence="1" key="2">
    <citation type="submission" date="2020-08" db="EMBL/GenBank/DDBJ databases">
        <authorList>
            <person name="Lai Q."/>
        </authorList>
    </citation>
    <scope>NUCLEOTIDE SEQUENCE</scope>
    <source>
        <strain evidence="1">S27-2</strain>
    </source>
</reference>
<organism evidence="1 2">
    <name type="scientific">Neptunicella marina</name>
    <dbReference type="NCBI Taxonomy" id="2125989"/>
    <lineage>
        <taxon>Bacteria</taxon>
        <taxon>Pseudomonadati</taxon>
        <taxon>Pseudomonadota</taxon>
        <taxon>Gammaproteobacteria</taxon>
        <taxon>Alteromonadales</taxon>
        <taxon>Alteromonadaceae</taxon>
        <taxon>Neptunicella</taxon>
    </lineage>
</organism>
<sequence>MSGDSGRYTPPSNGGGVVNDDVCSKLRFETQVSNVDPDVLEDIDVDFVVDIGLIQENGVETVAVFYGERILGGIGREGARLKACLEKGFSFVGLVRSIEFGVVRIFVQPNE</sequence>
<protein>
    <submittedName>
        <fullName evidence="1">Uncharacterized protein</fullName>
    </submittedName>
</protein>
<evidence type="ECO:0000313" key="2">
    <source>
        <dbReference type="Proteomes" id="UP000601768"/>
    </source>
</evidence>
<dbReference type="EMBL" id="JACNEP010000007">
    <property type="protein sequence ID" value="MBC3766283.1"/>
    <property type="molecule type" value="Genomic_DNA"/>
</dbReference>
<gene>
    <name evidence="1" type="ORF">H8B19_10355</name>
</gene>
<proteinExistence type="predicted"/>
<comment type="caution">
    <text evidence="1">The sequence shown here is derived from an EMBL/GenBank/DDBJ whole genome shotgun (WGS) entry which is preliminary data.</text>
</comment>
<keyword evidence="2" id="KW-1185">Reference proteome</keyword>
<name>A0A8J6M2H1_9ALTE</name>
<dbReference type="AlphaFoldDB" id="A0A8J6M2H1"/>
<accession>A0A8J6M2H1</accession>